<dbReference type="GO" id="GO:0016614">
    <property type="term" value="F:oxidoreductase activity, acting on CH-OH group of donors"/>
    <property type="evidence" value="ECO:0007669"/>
    <property type="project" value="InterPro"/>
</dbReference>
<dbReference type="AlphaFoldDB" id="A0AB74D581"/>
<evidence type="ECO:0000256" key="1">
    <source>
        <dbReference type="ARBA" id="ARBA00001974"/>
    </source>
</evidence>
<dbReference type="Proteomes" id="UP000273734">
    <property type="component" value="Unassembled WGS sequence"/>
</dbReference>
<comment type="similarity">
    <text evidence="2">Belongs to the GMC oxidoreductase family.</text>
</comment>
<protein>
    <submittedName>
        <fullName evidence="8">GMC family oxidoreductase</fullName>
    </submittedName>
</protein>
<feature type="domain" description="Glucose-methanol-choline oxidoreductase N-terminal" evidence="6">
    <location>
        <begin position="251"/>
        <end position="337"/>
    </location>
</feature>
<evidence type="ECO:0000256" key="2">
    <source>
        <dbReference type="ARBA" id="ARBA00010790"/>
    </source>
</evidence>
<dbReference type="RefSeq" id="WP_095410503.1">
    <property type="nucleotide sequence ID" value="NZ_NQMX01000005.1"/>
</dbReference>
<evidence type="ECO:0000256" key="4">
    <source>
        <dbReference type="ARBA" id="ARBA00022827"/>
    </source>
</evidence>
<evidence type="ECO:0000259" key="6">
    <source>
        <dbReference type="Pfam" id="PF00732"/>
    </source>
</evidence>
<dbReference type="InterPro" id="IPR036188">
    <property type="entry name" value="FAD/NAD-bd_sf"/>
</dbReference>
<dbReference type="InterPro" id="IPR000172">
    <property type="entry name" value="GMC_OxRdtase_N"/>
</dbReference>
<dbReference type="InterPro" id="IPR051473">
    <property type="entry name" value="P2Ox-like"/>
</dbReference>
<dbReference type="PANTHER" id="PTHR42784:SF1">
    <property type="entry name" value="PYRANOSE 2-OXIDASE"/>
    <property type="match status" value="1"/>
</dbReference>
<organism evidence="8 9">
    <name type="scientific">Burkholderia ubonensis</name>
    <dbReference type="NCBI Taxonomy" id="101571"/>
    <lineage>
        <taxon>Bacteria</taxon>
        <taxon>Pseudomonadati</taxon>
        <taxon>Pseudomonadota</taxon>
        <taxon>Betaproteobacteria</taxon>
        <taxon>Burkholderiales</taxon>
        <taxon>Burkholderiaceae</taxon>
        <taxon>Burkholderia</taxon>
        <taxon>Burkholderia cepacia complex</taxon>
    </lineage>
</organism>
<dbReference type="Gene3D" id="3.50.50.60">
    <property type="entry name" value="FAD/NAD(P)-binding domain"/>
    <property type="match status" value="2"/>
</dbReference>
<keyword evidence="5" id="KW-0560">Oxidoreductase</keyword>
<dbReference type="InterPro" id="IPR007867">
    <property type="entry name" value="GMC_OxRtase_C"/>
</dbReference>
<proteinExistence type="inferred from homology"/>
<keyword evidence="4" id="KW-0274">FAD</keyword>
<sequence>MANNHEIERFEVVIVGSGVAGALAAYRLALAGAKVLILEAGGFAPEEEHRVALVRKYKESSTKSQSSPYRDVVAPQPNIDAPKGFGTDYYVQDPAGGAANLFMSFYERLVGGATWHWQGLNIRMLPNDFRLHSEYGVGFDWPIGYDDLEKWYCEAELETGVAGDHDALNGLHGAYRSKSFPMPAIVPSYLDRRFEDALRDESFDGVSLRVTTVPQARNSVEGFDGRPVCTGYGSCIPLCPIRAKYEAIFHVEKARDLGAQLREKAVVTELECDADGRISAVNYIRWDGSKASVSGKIVVIAANGIETPKILLSSVRQNPDGVANSSGAVGRYLMDHPIKMSYALAKDPVYPFRGPPSTSSIESLRDGTFRAQRGAFRTTIRNDGWAWPAGAPRGTDLTKPGTLLDFVGNKHLFGSSLKQALAEHAQHQIVVNSAVEMLPNWDNRIFPSKNPSEVDRLGIPRPELQFHIDDYTRRSFLAALRLHAQIFDRMQAKVFDLQGNQNPDAGSGHIMGTTIMGADAKTSVVDADCRSHDHPNLFILGSSVFPTGSTANPTLTVAALALRAADTINLQLRQIG</sequence>
<dbReference type="GO" id="GO:0050660">
    <property type="term" value="F:flavin adenine dinucleotide binding"/>
    <property type="evidence" value="ECO:0007669"/>
    <property type="project" value="InterPro"/>
</dbReference>
<evidence type="ECO:0000256" key="5">
    <source>
        <dbReference type="ARBA" id="ARBA00023002"/>
    </source>
</evidence>
<dbReference type="Pfam" id="PF05199">
    <property type="entry name" value="GMC_oxred_C"/>
    <property type="match status" value="1"/>
</dbReference>
<comment type="cofactor">
    <cofactor evidence="1">
        <name>FAD</name>
        <dbReference type="ChEBI" id="CHEBI:57692"/>
    </cofactor>
</comment>
<reference evidence="8 9" key="1">
    <citation type="submission" date="2018-08" db="EMBL/GenBank/DDBJ databases">
        <title>Comparative analysis of Burkholderia isolates from Puerto Rico.</title>
        <authorList>
            <person name="Hall C."/>
            <person name="Sahl J."/>
            <person name="Wagner D."/>
        </authorList>
    </citation>
    <scope>NUCLEOTIDE SEQUENCE [LARGE SCALE GENOMIC DNA]</scope>
    <source>
        <strain evidence="8 9">Bp8964</strain>
    </source>
</reference>
<accession>A0AB74D581</accession>
<evidence type="ECO:0000313" key="9">
    <source>
        <dbReference type="Proteomes" id="UP000273734"/>
    </source>
</evidence>
<comment type="caution">
    <text evidence="8">The sequence shown here is derived from an EMBL/GenBank/DDBJ whole genome shotgun (WGS) entry which is preliminary data.</text>
</comment>
<keyword evidence="3" id="KW-0285">Flavoprotein</keyword>
<dbReference type="EMBL" id="QTNY01000015">
    <property type="protein sequence ID" value="RQP75127.1"/>
    <property type="molecule type" value="Genomic_DNA"/>
</dbReference>
<feature type="domain" description="Glucose-methanol-choline oxidoreductase C-terminal" evidence="7">
    <location>
        <begin position="454"/>
        <end position="561"/>
    </location>
</feature>
<dbReference type="PANTHER" id="PTHR42784">
    <property type="entry name" value="PYRANOSE 2-OXIDASE"/>
    <property type="match status" value="1"/>
</dbReference>
<gene>
    <name evidence="8" type="ORF">DF015_21090</name>
</gene>
<dbReference type="SUPFAM" id="SSF51905">
    <property type="entry name" value="FAD/NAD(P)-binding domain"/>
    <property type="match status" value="1"/>
</dbReference>
<evidence type="ECO:0000256" key="3">
    <source>
        <dbReference type="ARBA" id="ARBA00022630"/>
    </source>
</evidence>
<evidence type="ECO:0000259" key="7">
    <source>
        <dbReference type="Pfam" id="PF05199"/>
    </source>
</evidence>
<evidence type="ECO:0000313" key="8">
    <source>
        <dbReference type="EMBL" id="RQP75127.1"/>
    </source>
</evidence>
<name>A0AB74D581_9BURK</name>
<dbReference type="Pfam" id="PF00732">
    <property type="entry name" value="GMC_oxred_N"/>
    <property type="match status" value="1"/>
</dbReference>